<keyword evidence="7" id="KW-1185">Reference proteome</keyword>
<evidence type="ECO:0000259" key="5">
    <source>
        <dbReference type="Pfam" id="PF00535"/>
    </source>
</evidence>
<dbReference type="Proteomes" id="UP001501074">
    <property type="component" value="Unassembled WGS sequence"/>
</dbReference>
<sequence length="279" mass="30585">MTSQARSGRVLVIIPTYNELENLPLILRRLRAAEPEAHVLVADDNSPDGTGELADQLAAADDHVHVMHRAGKQGLGAAYIAGFEWGLEQGYDVLVEMDADGSHPPEQLPDLLDRVEAGADLAIGSRYVDGGSSVNWPRRRQLLSKGANTYVALALNLHVKDSTAGFRAFRRTTLEKLDLHDVDSQGYCFQVDLTRRAIRQGLRVDEVPITFVEREHGTSKMDQAIVVEALWQVTRWGVRYRSAQVSRLANRAVGRTPGLPQEPEKQAHDPSSAGGPAAD</sequence>
<evidence type="ECO:0000256" key="2">
    <source>
        <dbReference type="ARBA" id="ARBA00022676"/>
    </source>
</evidence>
<gene>
    <name evidence="6" type="ORF">GCM10022223_31440</name>
</gene>
<comment type="similarity">
    <text evidence="1">Belongs to the glycosyltransferase 2 family.</text>
</comment>
<dbReference type="InterPro" id="IPR029044">
    <property type="entry name" value="Nucleotide-diphossugar_trans"/>
</dbReference>
<keyword evidence="3" id="KW-0808">Transferase</keyword>
<dbReference type="CDD" id="cd06442">
    <property type="entry name" value="DPM1_like"/>
    <property type="match status" value="1"/>
</dbReference>
<dbReference type="InterPro" id="IPR039528">
    <property type="entry name" value="DPM1-like"/>
</dbReference>
<organism evidence="6 7">
    <name type="scientific">Kineosporia mesophila</name>
    <dbReference type="NCBI Taxonomy" id="566012"/>
    <lineage>
        <taxon>Bacteria</taxon>
        <taxon>Bacillati</taxon>
        <taxon>Actinomycetota</taxon>
        <taxon>Actinomycetes</taxon>
        <taxon>Kineosporiales</taxon>
        <taxon>Kineosporiaceae</taxon>
        <taxon>Kineosporia</taxon>
    </lineage>
</organism>
<name>A0ABP6ZKR9_9ACTN</name>
<dbReference type="InterPro" id="IPR001173">
    <property type="entry name" value="Glyco_trans_2-like"/>
</dbReference>
<dbReference type="EMBL" id="BAAAZO010000004">
    <property type="protein sequence ID" value="GAA3612986.1"/>
    <property type="molecule type" value="Genomic_DNA"/>
</dbReference>
<comment type="caution">
    <text evidence="6">The sequence shown here is derived from an EMBL/GenBank/DDBJ whole genome shotgun (WGS) entry which is preliminary data.</text>
</comment>
<dbReference type="Gene3D" id="3.90.550.10">
    <property type="entry name" value="Spore Coat Polysaccharide Biosynthesis Protein SpsA, Chain A"/>
    <property type="match status" value="1"/>
</dbReference>
<dbReference type="PANTHER" id="PTHR43398:SF1">
    <property type="entry name" value="DOLICHOL-PHOSPHATE MANNOSYLTRANSFERASE SUBUNIT 1"/>
    <property type="match status" value="1"/>
</dbReference>
<dbReference type="PANTHER" id="PTHR43398">
    <property type="entry name" value="DOLICHOL-PHOSPHATE MANNOSYLTRANSFERASE SUBUNIT 1"/>
    <property type="match status" value="1"/>
</dbReference>
<dbReference type="RefSeq" id="WP_231481983.1">
    <property type="nucleotide sequence ID" value="NZ_BAAAZO010000004.1"/>
</dbReference>
<evidence type="ECO:0000256" key="4">
    <source>
        <dbReference type="SAM" id="MobiDB-lite"/>
    </source>
</evidence>
<evidence type="ECO:0000256" key="3">
    <source>
        <dbReference type="ARBA" id="ARBA00022679"/>
    </source>
</evidence>
<evidence type="ECO:0000313" key="6">
    <source>
        <dbReference type="EMBL" id="GAA3612986.1"/>
    </source>
</evidence>
<evidence type="ECO:0000313" key="7">
    <source>
        <dbReference type="Proteomes" id="UP001501074"/>
    </source>
</evidence>
<feature type="domain" description="Glycosyltransferase 2-like" evidence="5">
    <location>
        <begin position="12"/>
        <end position="177"/>
    </location>
</feature>
<proteinExistence type="inferred from homology"/>
<dbReference type="Pfam" id="PF00535">
    <property type="entry name" value="Glycos_transf_2"/>
    <property type="match status" value="1"/>
</dbReference>
<evidence type="ECO:0000256" key="1">
    <source>
        <dbReference type="ARBA" id="ARBA00006739"/>
    </source>
</evidence>
<protein>
    <submittedName>
        <fullName evidence="6">Polyprenol monophosphomannose synthase</fullName>
    </submittedName>
</protein>
<reference evidence="7" key="1">
    <citation type="journal article" date="2019" name="Int. J. Syst. Evol. Microbiol.">
        <title>The Global Catalogue of Microorganisms (GCM) 10K type strain sequencing project: providing services to taxonomists for standard genome sequencing and annotation.</title>
        <authorList>
            <consortium name="The Broad Institute Genomics Platform"/>
            <consortium name="The Broad Institute Genome Sequencing Center for Infectious Disease"/>
            <person name="Wu L."/>
            <person name="Ma J."/>
        </authorList>
    </citation>
    <scope>NUCLEOTIDE SEQUENCE [LARGE SCALE GENOMIC DNA]</scope>
    <source>
        <strain evidence="7">JCM 16902</strain>
    </source>
</reference>
<feature type="region of interest" description="Disordered" evidence="4">
    <location>
        <begin position="251"/>
        <end position="279"/>
    </location>
</feature>
<dbReference type="SUPFAM" id="SSF53448">
    <property type="entry name" value="Nucleotide-diphospho-sugar transferases"/>
    <property type="match status" value="1"/>
</dbReference>
<keyword evidence="2" id="KW-0328">Glycosyltransferase</keyword>
<accession>A0ABP6ZKR9</accession>